<dbReference type="RefSeq" id="WP_152211809.1">
    <property type="nucleotide sequence ID" value="NZ_WFLN01000004.1"/>
</dbReference>
<sequence>MMRKIRIFIFFISLAIIAENKIYSADNNIIKVAFYENFAPYSFKEGSKTTGIFVDVVNLVLHDMMGYKVEINSFPWGRAQDLVRKGEFNSHITAKTSEREKVLLFQTIEIESSNVALVYSKESKKINEFIKISSKQELNNFKMVGYIGDGWAKEQFNDDKDVKFYRTANLIDVLKLVNDNSADLYVSSNEKSDKYIAKKFAYKNLQFREITFLKPASVKFYFCISKNYPNANKIIMNFDKNFLIAKKSGKMAAIIKKYL</sequence>
<dbReference type="SUPFAM" id="SSF53850">
    <property type="entry name" value="Periplasmic binding protein-like II"/>
    <property type="match status" value="1"/>
</dbReference>
<dbReference type="PANTHER" id="PTHR38834">
    <property type="entry name" value="PERIPLASMIC SUBSTRATE BINDING PROTEIN FAMILY 3"/>
    <property type="match status" value="1"/>
</dbReference>
<organism evidence="2 3">
    <name type="scientific">Fluviispira multicolorata</name>
    <dbReference type="NCBI Taxonomy" id="2654512"/>
    <lineage>
        <taxon>Bacteria</taxon>
        <taxon>Pseudomonadati</taxon>
        <taxon>Bdellovibrionota</taxon>
        <taxon>Oligoflexia</taxon>
        <taxon>Silvanigrellales</taxon>
        <taxon>Silvanigrellaceae</taxon>
        <taxon>Fluviispira</taxon>
    </lineage>
</organism>
<evidence type="ECO:0000259" key="1">
    <source>
        <dbReference type="Pfam" id="PF00497"/>
    </source>
</evidence>
<feature type="domain" description="Solute-binding protein family 3/N-terminal" evidence="1">
    <location>
        <begin position="30"/>
        <end position="259"/>
    </location>
</feature>
<gene>
    <name evidence="2" type="ORF">GCL57_03175</name>
</gene>
<dbReference type="EMBL" id="WFLN01000004">
    <property type="protein sequence ID" value="KAB8033723.1"/>
    <property type="molecule type" value="Genomic_DNA"/>
</dbReference>
<protein>
    <submittedName>
        <fullName evidence="2">Transporter substrate-binding domain-containing protein</fullName>
    </submittedName>
</protein>
<evidence type="ECO:0000313" key="3">
    <source>
        <dbReference type="Proteomes" id="UP000442694"/>
    </source>
</evidence>
<accession>A0A833JG30</accession>
<reference evidence="2 3" key="1">
    <citation type="submission" date="2019-10" db="EMBL/GenBank/DDBJ databases">
        <title>New genus of Silvanigrellaceae.</title>
        <authorList>
            <person name="Pitt A."/>
            <person name="Hahn M.W."/>
        </authorList>
    </citation>
    <scope>NUCLEOTIDE SEQUENCE [LARGE SCALE GENOMIC DNA]</scope>
    <source>
        <strain evidence="2 3">33A1-SZDP</strain>
    </source>
</reference>
<dbReference type="InterPro" id="IPR001638">
    <property type="entry name" value="Solute-binding_3/MltF_N"/>
</dbReference>
<evidence type="ECO:0000313" key="2">
    <source>
        <dbReference type="EMBL" id="KAB8033723.1"/>
    </source>
</evidence>
<dbReference type="Gene3D" id="3.40.190.10">
    <property type="entry name" value="Periplasmic binding protein-like II"/>
    <property type="match status" value="2"/>
</dbReference>
<dbReference type="Pfam" id="PF00497">
    <property type="entry name" value="SBP_bac_3"/>
    <property type="match status" value="1"/>
</dbReference>
<keyword evidence="3" id="KW-1185">Reference proteome</keyword>
<comment type="caution">
    <text evidence="2">The sequence shown here is derived from an EMBL/GenBank/DDBJ whole genome shotgun (WGS) entry which is preliminary data.</text>
</comment>
<name>A0A833JG30_9BACT</name>
<dbReference type="AlphaFoldDB" id="A0A833JG30"/>
<proteinExistence type="predicted"/>
<dbReference type="Proteomes" id="UP000442694">
    <property type="component" value="Unassembled WGS sequence"/>
</dbReference>
<dbReference type="PANTHER" id="PTHR38834:SF3">
    <property type="entry name" value="SOLUTE-BINDING PROTEIN FAMILY 3_N-TERMINAL DOMAIN-CONTAINING PROTEIN"/>
    <property type="match status" value="1"/>
</dbReference>